<evidence type="ECO:0000256" key="2">
    <source>
        <dbReference type="ARBA" id="ARBA00022884"/>
    </source>
</evidence>
<dbReference type="Proteomes" id="UP001212411">
    <property type="component" value="Chromosome 2"/>
</dbReference>
<dbReference type="InterPro" id="IPR035979">
    <property type="entry name" value="RBD_domain_sf"/>
</dbReference>
<dbReference type="EMBL" id="CP115612">
    <property type="protein sequence ID" value="WBW73365.1"/>
    <property type="molecule type" value="Genomic_DNA"/>
</dbReference>
<dbReference type="KEGG" id="som:SOMG_03300"/>
<dbReference type="PANTHER" id="PTHR47640:SF10">
    <property type="entry name" value="TRNA SELENOCYSTEINE 1-ASSOCIATED PROTEIN 1-RELATED"/>
    <property type="match status" value="1"/>
</dbReference>
<evidence type="ECO:0000256" key="1">
    <source>
        <dbReference type="ARBA" id="ARBA00022737"/>
    </source>
</evidence>
<evidence type="ECO:0000259" key="5">
    <source>
        <dbReference type="PROSITE" id="PS50102"/>
    </source>
</evidence>
<gene>
    <name evidence="6" type="primary">csx1</name>
    <name evidence="6" type="ORF">SOMG_03300</name>
</gene>
<evidence type="ECO:0000313" key="7">
    <source>
        <dbReference type="Proteomes" id="UP001212411"/>
    </source>
</evidence>
<dbReference type="RefSeq" id="XP_056037608.1">
    <property type="nucleotide sequence ID" value="XM_056182091.1"/>
</dbReference>
<name>A0AAE9WBW3_9SCHI</name>
<dbReference type="GeneID" id="80876780"/>
<dbReference type="SUPFAM" id="SSF54928">
    <property type="entry name" value="RNA-binding domain, RBD"/>
    <property type="match status" value="2"/>
</dbReference>
<evidence type="ECO:0000313" key="6">
    <source>
        <dbReference type="EMBL" id="WBW73365.1"/>
    </source>
</evidence>
<sequence length="612" mass="65337">MSIDCLYQRSLFHPSFLPANPSSSAESVLKMPASSGPSMPDYQSLAPPLLKRPSVASPYSSATSPVSPISFEPKNNDTLWMGDLESWMDATFLQQLWASLGEPVNVKVMRSKTASSDALISYCFVQFASSAAADVALRKYNNTVIPGAHSLFKLNWATGGGIHHANYVNREPEYSIFVGDLLPTTQDSDLFFTFHTIYPSCTSAKIIVDPVTGLSRKYGFVRFSSEKEQQHALIHMQGYLCHGRPLRISVAAPKSRASIAADSALGIASNPTSNRQPNQDLCSVDPLNTTVFVGGLSNDLAEKELQLFFQPFGKILNIKIPYGKGCGFVQFNDKFAAEHAINALQGALLGSSHIRLAWGHNTLPASALERASDDSDEAAFTAVGSNNAPAPGNLVGANASNLKGGPVSPRSAVAAQSLLPNSIVHSLNGMEPLNVTPLSPPPLSRSASISPALSGSASGMTPLSSNFSHNGGQQVPSSVLHAASMNTTPKPQANVKLPEWLQSYAGENQSSAGSQDILASRMSSLKLMDDEAFGYPAASIGRSNSWYPFGKERQSSLVDVAGEREKLESLVDRRSIGAGASVSAKNRLARPYSFGPSGSQFLQPTYRLPRDV</sequence>
<keyword evidence="1" id="KW-0677">Repeat</keyword>
<dbReference type="Pfam" id="PF00076">
    <property type="entry name" value="RRM_1"/>
    <property type="match status" value="2"/>
</dbReference>
<dbReference type="SMART" id="SM00360">
    <property type="entry name" value="RRM"/>
    <property type="match status" value="3"/>
</dbReference>
<evidence type="ECO:0000256" key="4">
    <source>
        <dbReference type="SAM" id="MobiDB-lite"/>
    </source>
</evidence>
<feature type="compositionally biased region" description="Low complexity" evidence="4">
    <location>
        <begin position="444"/>
        <end position="458"/>
    </location>
</feature>
<accession>A0AAE9WBW3</accession>
<organism evidence="6 7">
    <name type="scientific">Schizosaccharomyces osmophilus</name>
    <dbReference type="NCBI Taxonomy" id="2545709"/>
    <lineage>
        <taxon>Eukaryota</taxon>
        <taxon>Fungi</taxon>
        <taxon>Dikarya</taxon>
        <taxon>Ascomycota</taxon>
        <taxon>Taphrinomycotina</taxon>
        <taxon>Schizosaccharomycetes</taxon>
        <taxon>Schizosaccharomycetales</taxon>
        <taxon>Schizosaccharomycetaceae</taxon>
        <taxon>Schizosaccharomyces</taxon>
    </lineage>
</organism>
<dbReference type="InterPro" id="IPR012677">
    <property type="entry name" value="Nucleotide-bd_a/b_plait_sf"/>
</dbReference>
<dbReference type="GO" id="GO:0003729">
    <property type="term" value="F:mRNA binding"/>
    <property type="evidence" value="ECO:0007669"/>
    <property type="project" value="InterPro"/>
</dbReference>
<dbReference type="CDD" id="cd12611">
    <property type="entry name" value="RRM1_NGR1_NAM8_like"/>
    <property type="match status" value="1"/>
</dbReference>
<evidence type="ECO:0000256" key="3">
    <source>
        <dbReference type="PROSITE-ProRule" id="PRU00176"/>
    </source>
</evidence>
<reference evidence="6 7" key="1">
    <citation type="journal article" date="2023" name="G3 (Bethesda)">
        <title>A high-quality reference genome for the fission yeast Schizosaccharomyces osmophilus.</title>
        <authorList>
            <person name="Jia G.S."/>
            <person name="Zhang W.C."/>
            <person name="Liang Y."/>
            <person name="Liu X.H."/>
            <person name="Rhind N."/>
            <person name="Pidoux A."/>
            <person name="Brysch-Herzberg M."/>
            <person name="Du L.L."/>
        </authorList>
    </citation>
    <scope>NUCLEOTIDE SEQUENCE [LARGE SCALE GENOMIC DNA]</scope>
    <source>
        <strain evidence="6 7">CBS 15793</strain>
    </source>
</reference>
<dbReference type="InterPro" id="IPR050825">
    <property type="entry name" value="RBM42_RBP45_47-like"/>
</dbReference>
<dbReference type="GO" id="GO:0005829">
    <property type="term" value="C:cytosol"/>
    <property type="evidence" value="ECO:0007669"/>
    <property type="project" value="TreeGrafter"/>
</dbReference>
<feature type="domain" description="RRM" evidence="5">
    <location>
        <begin position="174"/>
        <end position="253"/>
    </location>
</feature>
<dbReference type="PANTHER" id="PTHR47640">
    <property type="entry name" value="TRNA SELENOCYSTEINE 1-ASSOCIATED PROTEIN 1-RELATED-RELATED"/>
    <property type="match status" value="1"/>
</dbReference>
<feature type="region of interest" description="Disordered" evidence="4">
    <location>
        <begin position="436"/>
        <end position="458"/>
    </location>
</feature>
<dbReference type="Gene3D" id="3.30.70.330">
    <property type="match status" value="3"/>
</dbReference>
<dbReference type="PROSITE" id="PS50102">
    <property type="entry name" value="RRM"/>
    <property type="match status" value="3"/>
</dbReference>
<feature type="domain" description="RRM" evidence="5">
    <location>
        <begin position="289"/>
        <end position="361"/>
    </location>
</feature>
<keyword evidence="2 3" id="KW-0694">RNA-binding</keyword>
<feature type="domain" description="RRM" evidence="5">
    <location>
        <begin position="77"/>
        <end position="159"/>
    </location>
</feature>
<dbReference type="InterPro" id="IPR000504">
    <property type="entry name" value="RRM_dom"/>
</dbReference>
<keyword evidence="7" id="KW-1185">Reference proteome</keyword>
<dbReference type="AlphaFoldDB" id="A0AAE9WBW3"/>
<protein>
    <submittedName>
        <fullName evidence="6">RNA-binding protein Csx1</fullName>
    </submittedName>
</protein>
<proteinExistence type="predicted"/>